<dbReference type="Proteomes" id="UP000436016">
    <property type="component" value="Unassembled WGS sequence"/>
</dbReference>
<dbReference type="RefSeq" id="WP_235913055.1">
    <property type="nucleotide sequence ID" value="NZ_WUWG01000002.1"/>
</dbReference>
<sequence length="270" mass="28845">MMLETSDHPELVPHPVDEARYPSLDGKGVIITGGASGIGMYLVAAFCAQGARVGFIDIDGQAAERVAGVCETATGNRPAFAVADLRDIEALRGAVDTLRETCGPVQALVNNAGNDDRLPAAEVTPDYWDDRMAVNLRHQFFAAQALFDDLESTGGAIVNMGSTSWMQGAAGLIAYTTAKSAVQGMTKSLARELGPRGIRVNAIAPGWILTERQVSRAKAIYADKFDDYLTRQCLKSFLLPPDVARMTLFLAADDSRMITSQTFVVDGGVT</sequence>
<dbReference type="SUPFAM" id="SSF51735">
    <property type="entry name" value="NAD(P)-binding Rossmann-fold domains"/>
    <property type="match status" value="1"/>
</dbReference>
<proteinExistence type="inferred from homology"/>
<dbReference type="InterPro" id="IPR057326">
    <property type="entry name" value="KR_dom"/>
</dbReference>
<gene>
    <name evidence="4" type="ORF">GSH16_06410</name>
</gene>
<reference evidence="4 5" key="1">
    <citation type="submission" date="2019-12" db="EMBL/GenBank/DDBJ databases">
        <title>Strain KN286 was isolated from seawater, which was collected from Caroline Seamount in the tropical western Pacific.</title>
        <authorList>
            <person name="Wang Q."/>
        </authorList>
    </citation>
    <scope>NUCLEOTIDE SEQUENCE [LARGE SCALE GENOMIC DNA]</scope>
    <source>
        <strain evidence="4 5">KN286</strain>
    </source>
</reference>
<evidence type="ECO:0000259" key="3">
    <source>
        <dbReference type="SMART" id="SM00822"/>
    </source>
</evidence>
<dbReference type="InterPro" id="IPR036291">
    <property type="entry name" value="NAD(P)-bd_dom_sf"/>
</dbReference>
<comment type="caution">
    <text evidence="4">The sequence shown here is derived from an EMBL/GenBank/DDBJ whole genome shotgun (WGS) entry which is preliminary data.</text>
</comment>
<accession>A0A6B0TV40</accession>
<evidence type="ECO:0000256" key="1">
    <source>
        <dbReference type="ARBA" id="ARBA00006484"/>
    </source>
</evidence>
<comment type="similarity">
    <text evidence="1">Belongs to the short-chain dehydrogenases/reductases (SDR) family.</text>
</comment>
<dbReference type="Gene3D" id="3.40.50.720">
    <property type="entry name" value="NAD(P)-binding Rossmann-like Domain"/>
    <property type="match status" value="1"/>
</dbReference>
<dbReference type="PROSITE" id="PS00061">
    <property type="entry name" value="ADH_SHORT"/>
    <property type="match status" value="1"/>
</dbReference>
<dbReference type="InterPro" id="IPR002347">
    <property type="entry name" value="SDR_fam"/>
</dbReference>
<name>A0A6B0TV40_9RHOB</name>
<dbReference type="SMART" id="SM00822">
    <property type="entry name" value="PKS_KR"/>
    <property type="match status" value="1"/>
</dbReference>
<dbReference type="PRINTS" id="PR00080">
    <property type="entry name" value="SDRFAMILY"/>
</dbReference>
<dbReference type="CDD" id="cd05233">
    <property type="entry name" value="SDR_c"/>
    <property type="match status" value="1"/>
</dbReference>
<protein>
    <submittedName>
        <fullName evidence="4">SDR family oxidoreductase</fullName>
    </submittedName>
</protein>
<keyword evidence="5" id="KW-1185">Reference proteome</keyword>
<dbReference type="InterPro" id="IPR020904">
    <property type="entry name" value="Sc_DH/Rdtase_CS"/>
</dbReference>
<dbReference type="EMBL" id="WUWG01000002">
    <property type="protein sequence ID" value="MXU65072.1"/>
    <property type="molecule type" value="Genomic_DNA"/>
</dbReference>
<dbReference type="PRINTS" id="PR00081">
    <property type="entry name" value="GDHRDH"/>
</dbReference>
<dbReference type="Pfam" id="PF13561">
    <property type="entry name" value="adh_short_C2"/>
    <property type="match status" value="1"/>
</dbReference>
<dbReference type="PANTHER" id="PTHR43639">
    <property type="entry name" value="OXIDOREDUCTASE, SHORT-CHAIN DEHYDROGENASE/REDUCTASE FAMILY (AFU_ORTHOLOGUE AFUA_5G02870)"/>
    <property type="match status" value="1"/>
</dbReference>
<keyword evidence="2" id="KW-0560">Oxidoreductase</keyword>
<dbReference type="GO" id="GO:0016491">
    <property type="term" value="F:oxidoreductase activity"/>
    <property type="evidence" value="ECO:0007669"/>
    <property type="project" value="UniProtKB-KW"/>
</dbReference>
<dbReference type="FunFam" id="3.40.50.720:FF:000084">
    <property type="entry name" value="Short-chain dehydrogenase reductase"/>
    <property type="match status" value="1"/>
</dbReference>
<dbReference type="AlphaFoldDB" id="A0A6B0TV40"/>
<evidence type="ECO:0000313" key="4">
    <source>
        <dbReference type="EMBL" id="MXU65072.1"/>
    </source>
</evidence>
<evidence type="ECO:0000256" key="2">
    <source>
        <dbReference type="ARBA" id="ARBA00023002"/>
    </source>
</evidence>
<evidence type="ECO:0000313" key="5">
    <source>
        <dbReference type="Proteomes" id="UP000436016"/>
    </source>
</evidence>
<organism evidence="4 5">
    <name type="scientific">Oceanomicrobium pacificus</name>
    <dbReference type="NCBI Taxonomy" id="2692916"/>
    <lineage>
        <taxon>Bacteria</taxon>
        <taxon>Pseudomonadati</taxon>
        <taxon>Pseudomonadota</taxon>
        <taxon>Alphaproteobacteria</taxon>
        <taxon>Rhodobacterales</taxon>
        <taxon>Paracoccaceae</taxon>
        <taxon>Oceanomicrobium</taxon>
    </lineage>
</organism>
<feature type="domain" description="Ketoreductase" evidence="3">
    <location>
        <begin position="27"/>
        <end position="210"/>
    </location>
</feature>
<dbReference type="PANTHER" id="PTHR43639:SF1">
    <property type="entry name" value="SHORT-CHAIN DEHYDROGENASE_REDUCTASE FAMILY PROTEIN"/>
    <property type="match status" value="1"/>
</dbReference>